<dbReference type="RefSeq" id="WP_184922138.1">
    <property type="nucleotide sequence ID" value="NZ_JACHJR010000001.1"/>
</dbReference>
<dbReference type="EMBL" id="JACHJR010000001">
    <property type="protein sequence ID" value="MBB4950720.1"/>
    <property type="molecule type" value="Genomic_DNA"/>
</dbReference>
<evidence type="ECO:0000313" key="2">
    <source>
        <dbReference type="Proteomes" id="UP000573327"/>
    </source>
</evidence>
<name>A0A7W7SHR9_9ACTN</name>
<sequence length="320" mass="36146">MARSVLRDLARQRLSYTNEGYRNALEAVRSLPSSGPLIPRAVGDQELFEAAVFSHLLKPCHFGLHPLRIAAARPYPEHLVLVIDSSYHLVFDVLRDLLPVGDRDGAEVHGVEGLRIRRWRRDGLDLHQPGRRTAIRLIGAPQAIWRRAEQQIANDVDGSLFVPCWRTDPAGWTAGEVSQERDDGSFYVRIARSGAWLASGLLRRVAIFHTTAVPWTADGWRGLSPRLLWKFDLACYPDLPLHMDEVAAALTHSRLGLPVRAHPVSPRFPNVLRLSAINGDEALELHFMRWEAGRQWMIDPDCARTVRRRAETVVARLARQ</sequence>
<dbReference type="Proteomes" id="UP000573327">
    <property type="component" value="Unassembled WGS sequence"/>
</dbReference>
<keyword evidence="2" id="KW-1185">Reference proteome</keyword>
<comment type="caution">
    <text evidence="1">The sequence shown here is derived from an EMBL/GenBank/DDBJ whole genome shotgun (WGS) entry which is preliminary data.</text>
</comment>
<gene>
    <name evidence="1" type="ORF">F4556_006255</name>
</gene>
<accession>A0A7W7SHR9</accession>
<organism evidence="1 2">
    <name type="scientific">Kitasatospora gansuensis</name>
    <dbReference type="NCBI Taxonomy" id="258050"/>
    <lineage>
        <taxon>Bacteria</taxon>
        <taxon>Bacillati</taxon>
        <taxon>Actinomycetota</taxon>
        <taxon>Actinomycetes</taxon>
        <taxon>Kitasatosporales</taxon>
        <taxon>Streptomycetaceae</taxon>
        <taxon>Kitasatospora</taxon>
    </lineage>
</organism>
<proteinExistence type="predicted"/>
<dbReference type="AlphaFoldDB" id="A0A7W7SHR9"/>
<evidence type="ECO:0000313" key="1">
    <source>
        <dbReference type="EMBL" id="MBB4950720.1"/>
    </source>
</evidence>
<reference evidence="1 2" key="1">
    <citation type="submission" date="2020-08" db="EMBL/GenBank/DDBJ databases">
        <title>Sequencing the genomes of 1000 actinobacteria strains.</title>
        <authorList>
            <person name="Klenk H.-P."/>
        </authorList>
    </citation>
    <scope>NUCLEOTIDE SEQUENCE [LARGE SCALE GENOMIC DNA]</scope>
    <source>
        <strain evidence="1 2">DSM 44786</strain>
    </source>
</reference>
<protein>
    <submittedName>
        <fullName evidence="1">Uncharacterized protein</fullName>
    </submittedName>
</protein>